<reference evidence="2" key="2">
    <citation type="submission" date="2020-09" db="EMBL/GenBank/DDBJ databases">
        <authorList>
            <person name="Sun Q."/>
            <person name="Zhou Y."/>
        </authorList>
    </citation>
    <scope>NUCLEOTIDE SEQUENCE</scope>
    <source>
        <strain evidence="2">CGMCC 1.16012</strain>
    </source>
</reference>
<dbReference type="OrthoDB" id="9805585at2"/>
<dbReference type="Pfam" id="PF13649">
    <property type="entry name" value="Methyltransf_25"/>
    <property type="match status" value="1"/>
</dbReference>
<evidence type="ECO:0000313" key="2">
    <source>
        <dbReference type="EMBL" id="GGE43411.1"/>
    </source>
</evidence>
<gene>
    <name evidence="2" type="ORF">GCM10011517_08820</name>
</gene>
<dbReference type="GO" id="GO:0032259">
    <property type="term" value="P:methylation"/>
    <property type="evidence" value="ECO:0007669"/>
    <property type="project" value="UniProtKB-KW"/>
</dbReference>
<dbReference type="CDD" id="cd02440">
    <property type="entry name" value="AdoMet_MTases"/>
    <property type="match status" value="1"/>
</dbReference>
<keyword evidence="2" id="KW-0489">Methyltransferase</keyword>
<sequence>MSARDLSLFLGQLLRRPHEIVALAPSSTSLARKMCEGLSPETGKVAELGPGTGKITRAILERGVREEDISGFELNPSFHEILTKAFPNANILNEPAQALNSVEPGSFGAVVSGLPLLSMPTAVQREIVRGAFHALSDGGKFVQFTYGPVPPIAQEIREDLQLDWTVSSRVWGNLPPARVYQFRRNGVLN</sequence>
<dbReference type="EMBL" id="BMKN01000001">
    <property type="protein sequence ID" value="GGE43411.1"/>
    <property type="molecule type" value="Genomic_DNA"/>
</dbReference>
<dbReference type="Proteomes" id="UP000606730">
    <property type="component" value="Unassembled WGS sequence"/>
</dbReference>
<evidence type="ECO:0000313" key="3">
    <source>
        <dbReference type="Proteomes" id="UP000606730"/>
    </source>
</evidence>
<feature type="domain" description="Methyltransferase" evidence="1">
    <location>
        <begin position="45"/>
        <end position="139"/>
    </location>
</feature>
<dbReference type="InterPro" id="IPR029063">
    <property type="entry name" value="SAM-dependent_MTases_sf"/>
</dbReference>
<name>A0A917ACU3_9RHOB</name>
<keyword evidence="3" id="KW-1185">Reference proteome</keyword>
<keyword evidence="2" id="KW-0808">Transferase</keyword>
<dbReference type="GO" id="GO:0008168">
    <property type="term" value="F:methyltransferase activity"/>
    <property type="evidence" value="ECO:0007669"/>
    <property type="project" value="UniProtKB-KW"/>
</dbReference>
<comment type="caution">
    <text evidence="2">The sequence shown here is derived from an EMBL/GenBank/DDBJ whole genome shotgun (WGS) entry which is preliminary data.</text>
</comment>
<reference evidence="2" key="1">
    <citation type="journal article" date="2014" name="Int. J. Syst. Evol. Microbiol.">
        <title>Complete genome sequence of Corynebacterium casei LMG S-19264T (=DSM 44701T), isolated from a smear-ripened cheese.</title>
        <authorList>
            <consortium name="US DOE Joint Genome Institute (JGI-PGF)"/>
            <person name="Walter F."/>
            <person name="Albersmeier A."/>
            <person name="Kalinowski J."/>
            <person name="Ruckert C."/>
        </authorList>
    </citation>
    <scope>NUCLEOTIDE SEQUENCE</scope>
    <source>
        <strain evidence="2">CGMCC 1.16012</strain>
    </source>
</reference>
<dbReference type="RefSeq" id="WP_095596248.1">
    <property type="nucleotide sequence ID" value="NZ_BMKN01000001.1"/>
</dbReference>
<dbReference type="InterPro" id="IPR041698">
    <property type="entry name" value="Methyltransf_25"/>
</dbReference>
<accession>A0A917ACU3</accession>
<dbReference type="AlphaFoldDB" id="A0A917ACU3"/>
<dbReference type="Gene3D" id="3.40.50.150">
    <property type="entry name" value="Vaccinia Virus protein VP39"/>
    <property type="match status" value="1"/>
</dbReference>
<protein>
    <submittedName>
        <fullName evidence="2">SAM-dependent methyltransferase</fullName>
    </submittedName>
</protein>
<dbReference type="SUPFAM" id="SSF53335">
    <property type="entry name" value="S-adenosyl-L-methionine-dependent methyltransferases"/>
    <property type="match status" value="1"/>
</dbReference>
<organism evidence="2 3">
    <name type="scientific">Actibacterium pelagium</name>
    <dbReference type="NCBI Taxonomy" id="2029103"/>
    <lineage>
        <taxon>Bacteria</taxon>
        <taxon>Pseudomonadati</taxon>
        <taxon>Pseudomonadota</taxon>
        <taxon>Alphaproteobacteria</taxon>
        <taxon>Rhodobacterales</taxon>
        <taxon>Roseobacteraceae</taxon>
        <taxon>Actibacterium</taxon>
    </lineage>
</organism>
<evidence type="ECO:0000259" key="1">
    <source>
        <dbReference type="Pfam" id="PF13649"/>
    </source>
</evidence>
<proteinExistence type="predicted"/>